<feature type="compositionally biased region" description="Basic and acidic residues" evidence="1">
    <location>
        <begin position="153"/>
        <end position="163"/>
    </location>
</feature>
<keyword evidence="2" id="KW-1133">Transmembrane helix</keyword>
<dbReference type="Proteomes" id="UP000078542">
    <property type="component" value="Unassembled WGS sequence"/>
</dbReference>
<keyword evidence="2" id="KW-0472">Membrane</keyword>
<accession>A0A195CGG0</accession>
<name>A0A195CGG0_9HYME</name>
<evidence type="ECO:0000256" key="1">
    <source>
        <dbReference type="SAM" id="MobiDB-lite"/>
    </source>
</evidence>
<evidence type="ECO:0000313" key="3">
    <source>
        <dbReference type="EMBL" id="KYM99491.1"/>
    </source>
</evidence>
<keyword evidence="2" id="KW-0812">Transmembrane</keyword>
<dbReference type="AlphaFoldDB" id="A0A195CGG0"/>
<feature type="transmembrane region" description="Helical" evidence="2">
    <location>
        <begin position="56"/>
        <end position="77"/>
    </location>
</feature>
<feature type="region of interest" description="Disordered" evidence="1">
    <location>
        <begin position="133"/>
        <end position="169"/>
    </location>
</feature>
<proteinExistence type="predicted"/>
<dbReference type="EMBL" id="KQ977827">
    <property type="protein sequence ID" value="KYM99491.1"/>
    <property type="molecule type" value="Genomic_DNA"/>
</dbReference>
<evidence type="ECO:0000256" key="2">
    <source>
        <dbReference type="SAM" id="Phobius"/>
    </source>
</evidence>
<evidence type="ECO:0000313" key="4">
    <source>
        <dbReference type="Proteomes" id="UP000078542"/>
    </source>
</evidence>
<protein>
    <submittedName>
        <fullName evidence="3">Uncharacterized protein</fullName>
    </submittedName>
</protein>
<gene>
    <name evidence="3" type="ORF">ALC62_09838</name>
</gene>
<keyword evidence="4" id="KW-1185">Reference proteome</keyword>
<organism evidence="3 4">
    <name type="scientific">Cyphomyrmex costatus</name>
    <dbReference type="NCBI Taxonomy" id="456900"/>
    <lineage>
        <taxon>Eukaryota</taxon>
        <taxon>Metazoa</taxon>
        <taxon>Ecdysozoa</taxon>
        <taxon>Arthropoda</taxon>
        <taxon>Hexapoda</taxon>
        <taxon>Insecta</taxon>
        <taxon>Pterygota</taxon>
        <taxon>Neoptera</taxon>
        <taxon>Endopterygota</taxon>
        <taxon>Hymenoptera</taxon>
        <taxon>Apocrita</taxon>
        <taxon>Aculeata</taxon>
        <taxon>Formicoidea</taxon>
        <taxon>Formicidae</taxon>
        <taxon>Myrmicinae</taxon>
        <taxon>Cyphomyrmex</taxon>
    </lineage>
</organism>
<sequence length="169" mass="19347">MYDINLQCHFYRATFGKTRNLVATADSPRRRLKLLAAEDGAYPQSRCGPVSRAKRVYALMPSLFLGVIIVVVVFLILCRFFGTSYMREEAETAVGSWRNAREENIKGPKEATFQASRKPDIYENTLYGTPHERIGNACRRTTSRSDSFSFGNETREKYEGKRSSKEKRN</sequence>
<reference evidence="3 4" key="1">
    <citation type="submission" date="2016-03" db="EMBL/GenBank/DDBJ databases">
        <title>Cyphomyrmex costatus WGS genome.</title>
        <authorList>
            <person name="Nygaard S."/>
            <person name="Hu H."/>
            <person name="Boomsma J."/>
            <person name="Zhang G."/>
        </authorList>
    </citation>
    <scope>NUCLEOTIDE SEQUENCE [LARGE SCALE GENOMIC DNA]</scope>
    <source>
        <strain evidence="3">MS0001</strain>
        <tissue evidence="3">Whole body</tissue>
    </source>
</reference>